<evidence type="ECO:0000256" key="5">
    <source>
        <dbReference type="ARBA" id="ARBA00023136"/>
    </source>
</evidence>
<proteinExistence type="inferred from homology"/>
<evidence type="ECO:0000256" key="2">
    <source>
        <dbReference type="ARBA" id="ARBA00010265"/>
    </source>
</evidence>
<comment type="subcellular location">
    <subcellularLocation>
        <location evidence="1">Membrane</location>
        <topology evidence="1">Single-pass membrane protein</topology>
    </subcellularLocation>
</comment>
<dbReference type="Proteomes" id="UP000225433">
    <property type="component" value="Unassembled WGS sequence"/>
</dbReference>
<dbReference type="EMBL" id="NJAI01000017">
    <property type="protein sequence ID" value="PHM51518.1"/>
    <property type="molecule type" value="Genomic_DNA"/>
</dbReference>
<evidence type="ECO:0000256" key="4">
    <source>
        <dbReference type="ARBA" id="ARBA00022989"/>
    </source>
</evidence>
<dbReference type="InterPro" id="IPR042217">
    <property type="entry name" value="T4SS_VirB10/TrbI"/>
</dbReference>
<keyword evidence="6" id="KW-0614">Plasmid</keyword>
<dbReference type="GO" id="GO:0016020">
    <property type="term" value="C:membrane"/>
    <property type="evidence" value="ECO:0007669"/>
    <property type="project" value="UniProtKB-SubCell"/>
</dbReference>
<organism evidence="6">
    <name type="scientific">Xenorhabdus hominickii</name>
    <dbReference type="NCBI Taxonomy" id="351679"/>
    <lineage>
        <taxon>Bacteria</taxon>
        <taxon>Pseudomonadati</taxon>
        <taxon>Pseudomonadota</taxon>
        <taxon>Gammaproteobacteria</taxon>
        <taxon>Enterobacterales</taxon>
        <taxon>Morganellaceae</taxon>
        <taxon>Xenorhabdus</taxon>
    </lineage>
</organism>
<evidence type="ECO:0000256" key="1">
    <source>
        <dbReference type="ARBA" id="ARBA00004167"/>
    </source>
</evidence>
<evidence type="ECO:0000313" key="6">
    <source>
        <dbReference type="EMBL" id="ARD69694.1"/>
    </source>
</evidence>
<keyword evidence="4" id="KW-1133">Transmembrane helix</keyword>
<dbReference type="EMBL" id="KX517799">
    <property type="protein sequence ID" value="ARD69694.1"/>
    <property type="molecule type" value="Genomic_DNA"/>
</dbReference>
<dbReference type="AlphaFoldDB" id="A0A1V0M4A2"/>
<evidence type="ECO:0000313" key="8">
    <source>
        <dbReference type="Proteomes" id="UP000225433"/>
    </source>
</evidence>
<evidence type="ECO:0000256" key="3">
    <source>
        <dbReference type="ARBA" id="ARBA00022692"/>
    </source>
</evidence>
<sequence length="60" mass="6808">MRQNHSDLPGQIIAQVREEVYDSATGRHLLVPPEARLISTYDSTVTLGQYHTVRVPTIEF</sequence>
<keyword evidence="3" id="KW-0812">Transmembrane</keyword>
<dbReference type="Gene3D" id="2.40.128.260">
    <property type="entry name" value="Type IV secretion system, VirB10/TraB/TrbI"/>
    <property type="match status" value="1"/>
</dbReference>
<geneLocation type="plasmid" evidence="6">
    <name>unnamed2</name>
</geneLocation>
<gene>
    <name evidence="7" type="ORF">Xhom_04916</name>
</gene>
<dbReference type="RefSeq" id="WP_099140092.1">
    <property type="nucleotide sequence ID" value="NZ_CAWNQJ010000043.1"/>
</dbReference>
<evidence type="ECO:0000313" key="7">
    <source>
        <dbReference type="EMBL" id="PHM51518.1"/>
    </source>
</evidence>
<protein>
    <submittedName>
        <fullName evidence="6">Bacterial conjugation TrbI-like protein</fullName>
    </submittedName>
    <submittedName>
        <fullName evidence="7">Conjugal transfer protein TrbI</fullName>
    </submittedName>
</protein>
<accession>A0A1V0M4A2</accession>
<keyword evidence="5" id="KW-0472">Membrane</keyword>
<dbReference type="Pfam" id="PF03743">
    <property type="entry name" value="TrbI"/>
    <property type="match status" value="1"/>
</dbReference>
<dbReference type="InterPro" id="IPR005498">
    <property type="entry name" value="T4SS_VirB10/TraB/TrbI"/>
</dbReference>
<name>A0A1V0M4A2_XENHO</name>
<comment type="similarity">
    <text evidence="2">Belongs to the TrbI/VirB10 family.</text>
</comment>
<reference evidence="7 8" key="2">
    <citation type="journal article" date="2017" name="Nat. Microbiol.">
        <title>Natural product diversity associated with the nematode symbionts Photorhabdus and Xenorhabdus.</title>
        <authorList>
            <person name="Tobias N.J."/>
            <person name="Wolff H."/>
            <person name="Djahanschiri B."/>
            <person name="Grundmann F."/>
            <person name="Kronenwerth M."/>
            <person name="Shi Y.M."/>
            <person name="Simonyi S."/>
            <person name="Grun P."/>
            <person name="Shapiro-Ilan D."/>
            <person name="Pidot S.J."/>
            <person name="Stinear T.P."/>
            <person name="Ebersberger I."/>
            <person name="Bode H.B."/>
        </authorList>
    </citation>
    <scope>NUCLEOTIDE SEQUENCE [LARGE SCALE GENOMIC DNA]</scope>
    <source>
        <strain evidence="7 8">DSM 17903</strain>
    </source>
</reference>
<reference evidence="6" key="1">
    <citation type="journal article" date="2017" name="J. Invertebr. Pathol.">
        <title>Identification and bacterial characteristics of Xenorhabdus hominickii ANU101 from an entomopathogenic nematode, Steinernema monticolum.</title>
        <authorList>
            <person name="Park Y."/>
            <person name="Kang S."/>
            <person name="Sadekuzzaman M."/>
            <person name="Kim H."/>
            <person name="Jung J.K."/>
            <person name="Kim Y."/>
        </authorList>
    </citation>
    <scope>NUCLEOTIDE SEQUENCE</scope>
    <source>
        <strain evidence="6">ANU101</strain>
        <plasmid evidence="6">unnamed2</plasmid>
    </source>
</reference>